<dbReference type="InterPro" id="IPR000157">
    <property type="entry name" value="TIR_dom"/>
</dbReference>
<sequence length="238" mass="25964">MASSNDNEQSPTSPEQLGIAVANALQEQLLDDTETISQSAASTGREVPADLDTLILRNIDNQSAITVVGDTHVLSEPSLEATATSVVNTLKEFESNLSSVCNEINTSMRTNAVEVPMDGNNATGSAPPTPTGQPQTQISTTSNCDQRMQSISERHIMISYHHDSSHAIAESLRTQLRMIGYNVWMDRNDLHGSIHEGMAAAVENSFIVLFCINHEYFNSEFCEKGDLFSHFFGLLVLC</sequence>
<gene>
    <name evidence="3" type="ORF">ZHD862_LOCUS37393</name>
</gene>
<dbReference type="PANTHER" id="PTHR46270:SF2">
    <property type="entry name" value="TIR DOMAIN-CONTAINING PROTEIN"/>
    <property type="match status" value="1"/>
</dbReference>
<evidence type="ECO:0000259" key="2">
    <source>
        <dbReference type="Pfam" id="PF13676"/>
    </source>
</evidence>
<feature type="compositionally biased region" description="Low complexity" evidence="1">
    <location>
        <begin position="122"/>
        <end position="139"/>
    </location>
</feature>
<reference evidence="3" key="1">
    <citation type="submission" date="2021-02" db="EMBL/GenBank/DDBJ databases">
        <authorList>
            <person name="Nowell W R."/>
        </authorList>
    </citation>
    <scope>NUCLEOTIDE SEQUENCE</scope>
</reference>
<feature type="domain" description="TIR" evidence="2">
    <location>
        <begin position="156"/>
        <end position="224"/>
    </location>
</feature>
<dbReference type="PANTHER" id="PTHR46270">
    <property type="entry name" value="ARMADILLO-TYPE FOLD-RELATED"/>
    <property type="match status" value="1"/>
</dbReference>
<name>A0A815TEB5_9BILA</name>
<proteinExistence type="predicted"/>
<accession>A0A815TEB5</accession>
<dbReference type="Proteomes" id="UP000663864">
    <property type="component" value="Unassembled WGS sequence"/>
</dbReference>
<evidence type="ECO:0000256" key="1">
    <source>
        <dbReference type="SAM" id="MobiDB-lite"/>
    </source>
</evidence>
<dbReference type="Pfam" id="PF13676">
    <property type="entry name" value="TIR_2"/>
    <property type="match status" value="1"/>
</dbReference>
<feature type="region of interest" description="Disordered" evidence="1">
    <location>
        <begin position="116"/>
        <end position="139"/>
    </location>
</feature>
<dbReference type="AlphaFoldDB" id="A0A815TEB5"/>
<dbReference type="SUPFAM" id="SSF52200">
    <property type="entry name" value="Toll/Interleukin receptor TIR domain"/>
    <property type="match status" value="1"/>
</dbReference>
<comment type="caution">
    <text evidence="3">The sequence shown here is derived from an EMBL/GenBank/DDBJ whole genome shotgun (WGS) entry which is preliminary data.</text>
</comment>
<dbReference type="GO" id="GO:0007165">
    <property type="term" value="P:signal transduction"/>
    <property type="evidence" value="ECO:0007669"/>
    <property type="project" value="InterPro"/>
</dbReference>
<evidence type="ECO:0000313" key="4">
    <source>
        <dbReference type="Proteomes" id="UP000663864"/>
    </source>
</evidence>
<dbReference type="Gene3D" id="3.40.50.10140">
    <property type="entry name" value="Toll/interleukin-1 receptor homology (TIR) domain"/>
    <property type="match status" value="1"/>
</dbReference>
<protein>
    <recommendedName>
        <fullName evidence="2">TIR domain-containing protein</fullName>
    </recommendedName>
</protein>
<organism evidence="3 4">
    <name type="scientific">Rotaria sordida</name>
    <dbReference type="NCBI Taxonomy" id="392033"/>
    <lineage>
        <taxon>Eukaryota</taxon>
        <taxon>Metazoa</taxon>
        <taxon>Spiralia</taxon>
        <taxon>Gnathifera</taxon>
        <taxon>Rotifera</taxon>
        <taxon>Eurotatoria</taxon>
        <taxon>Bdelloidea</taxon>
        <taxon>Philodinida</taxon>
        <taxon>Philodinidae</taxon>
        <taxon>Rotaria</taxon>
    </lineage>
</organism>
<dbReference type="EMBL" id="CAJNOT010007022">
    <property type="protein sequence ID" value="CAF1499895.1"/>
    <property type="molecule type" value="Genomic_DNA"/>
</dbReference>
<dbReference type="InterPro" id="IPR035897">
    <property type="entry name" value="Toll_tir_struct_dom_sf"/>
</dbReference>
<evidence type="ECO:0000313" key="3">
    <source>
        <dbReference type="EMBL" id="CAF1499895.1"/>
    </source>
</evidence>